<feature type="transmembrane region" description="Helical" evidence="6">
    <location>
        <begin position="449"/>
        <end position="470"/>
    </location>
</feature>
<dbReference type="FunFam" id="1.20.1250.20:FF:000013">
    <property type="entry name" value="MFS general substrate transporter"/>
    <property type="match status" value="1"/>
</dbReference>
<feature type="transmembrane region" description="Helical" evidence="6">
    <location>
        <begin position="54"/>
        <end position="71"/>
    </location>
</feature>
<organism evidence="8 9">
    <name type="scientific">Diplodia corticola</name>
    <dbReference type="NCBI Taxonomy" id="236234"/>
    <lineage>
        <taxon>Eukaryota</taxon>
        <taxon>Fungi</taxon>
        <taxon>Dikarya</taxon>
        <taxon>Ascomycota</taxon>
        <taxon>Pezizomycotina</taxon>
        <taxon>Dothideomycetes</taxon>
        <taxon>Dothideomycetes incertae sedis</taxon>
        <taxon>Botryosphaeriales</taxon>
        <taxon>Botryosphaeriaceae</taxon>
        <taxon>Diplodia</taxon>
    </lineage>
</organism>
<name>A0A1J9R838_9PEZI</name>
<feature type="transmembrane region" description="Helical" evidence="6">
    <location>
        <begin position="150"/>
        <end position="173"/>
    </location>
</feature>
<evidence type="ECO:0000313" key="8">
    <source>
        <dbReference type="EMBL" id="OJD36362.1"/>
    </source>
</evidence>
<keyword evidence="2" id="KW-0813">Transport</keyword>
<proteinExistence type="predicted"/>
<dbReference type="OrthoDB" id="2250022at2759"/>
<reference evidence="8 9" key="1">
    <citation type="submission" date="2016-10" db="EMBL/GenBank/DDBJ databases">
        <title>Proteomics and genomics reveal pathogen-plant mechanisms compatible with a hemibiotrophic lifestyle of Diplodia corticola.</title>
        <authorList>
            <person name="Fernandes I."/>
            <person name="De Jonge R."/>
            <person name="Van De Peer Y."/>
            <person name="Devreese B."/>
            <person name="Alves A."/>
            <person name="Esteves A.C."/>
        </authorList>
    </citation>
    <scope>NUCLEOTIDE SEQUENCE [LARGE SCALE GENOMIC DNA]</scope>
    <source>
        <strain evidence="8 9">CBS 112549</strain>
    </source>
</reference>
<evidence type="ECO:0000256" key="3">
    <source>
        <dbReference type="ARBA" id="ARBA00022692"/>
    </source>
</evidence>
<comment type="caution">
    <text evidence="8">The sequence shown here is derived from an EMBL/GenBank/DDBJ whole genome shotgun (WGS) entry which is preliminary data.</text>
</comment>
<keyword evidence="5 6" id="KW-0472">Membrane</keyword>
<feature type="transmembrane region" description="Helical" evidence="6">
    <location>
        <begin position="124"/>
        <end position="144"/>
    </location>
</feature>
<feature type="transmembrane region" description="Helical" evidence="6">
    <location>
        <begin position="325"/>
        <end position="344"/>
    </location>
</feature>
<gene>
    <name evidence="8" type="ORF">BKCO1_12000175</name>
</gene>
<evidence type="ECO:0000259" key="7">
    <source>
        <dbReference type="PROSITE" id="PS50850"/>
    </source>
</evidence>
<dbReference type="RefSeq" id="XP_020132622.1">
    <property type="nucleotide sequence ID" value="XM_020270672.1"/>
</dbReference>
<protein>
    <submittedName>
        <fullName evidence="8">Mfs transporter</fullName>
    </submittedName>
</protein>
<feature type="transmembrane region" description="Helical" evidence="6">
    <location>
        <begin position="383"/>
        <end position="404"/>
    </location>
</feature>
<feature type="transmembrane region" description="Helical" evidence="6">
    <location>
        <begin position="94"/>
        <end position="112"/>
    </location>
</feature>
<feature type="transmembrane region" description="Helical" evidence="6">
    <location>
        <begin position="293"/>
        <end position="313"/>
    </location>
</feature>
<evidence type="ECO:0000256" key="1">
    <source>
        <dbReference type="ARBA" id="ARBA00004141"/>
    </source>
</evidence>
<dbReference type="PROSITE" id="PS50850">
    <property type="entry name" value="MFS"/>
    <property type="match status" value="1"/>
</dbReference>
<dbReference type="Gene3D" id="1.20.1250.20">
    <property type="entry name" value="MFS general substrate transporter like domains"/>
    <property type="match status" value="2"/>
</dbReference>
<dbReference type="PANTHER" id="PTHR43791">
    <property type="entry name" value="PERMEASE-RELATED"/>
    <property type="match status" value="1"/>
</dbReference>
<keyword evidence="4 6" id="KW-1133">Transmembrane helix</keyword>
<feature type="domain" description="Major facilitator superfamily (MFS) profile" evidence="7">
    <location>
        <begin position="58"/>
        <end position="474"/>
    </location>
</feature>
<feature type="transmembrane region" description="Helical" evidence="6">
    <location>
        <begin position="219"/>
        <end position="241"/>
    </location>
</feature>
<feature type="transmembrane region" description="Helical" evidence="6">
    <location>
        <begin position="356"/>
        <end position="377"/>
    </location>
</feature>
<dbReference type="SUPFAM" id="SSF103473">
    <property type="entry name" value="MFS general substrate transporter"/>
    <property type="match status" value="1"/>
</dbReference>
<sequence length="501" mass="55823">MTDKKRADGVEATMIDDLKDPDFDRQKETLAHQSFRGKSDEEIAALKKGLLRKVDFRVMPMLILLFLLNILDRNNFTNARLGGLEDDLRLSDHQYNTCLMIMYVGYLLFQFPSNVILSNFPRPGVYLSVAAVLWGAISTCMAATRNFRQALVVRFFLGFAEAPFFPGALLMLSSWYQKDELPFRIAILYAGNTISNCFGGLIAAGVLGGMNDAAGIHSWRWLFILEGCFTIFIAIIAAFVLPSYPKDVKWLTEEEREYSIWRLSVEVAGQDDGEDGSKSVWDGGLQALKDPKVYMLILIQFSLNTGMAYTYFFPSIVQTLGYNKIVTLLLTAPPYALAFFGSLGNSIHAGKTNERAFHVAVPMAISMIGNILCITITGTGGRYFAMFLMTFGVYSAFNVTYSWVSATIPRPRSKRAAALAMVNILGNSTHLFTSYLYPDSDEPRYARAGITLALFCGLGGVGSIALRYWLRHENKKLDRLEGTVGEDAENGGQRKGFRYVL</sequence>
<evidence type="ECO:0000313" key="9">
    <source>
        <dbReference type="Proteomes" id="UP000183809"/>
    </source>
</evidence>
<dbReference type="GO" id="GO:0016020">
    <property type="term" value="C:membrane"/>
    <property type="evidence" value="ECO:0007669"/>
    <property type="project" value="UniProtKB-SubCell"/>
</dbReference>
<keyword evidence="3 6" id="KW-0812">Transmembrane</keyword>
<dbReference type="Proteomes" id="UP000183809">
    <property type="component" value="Unassembled WGS sequence"/>
</dbReference>
<keyword evidence="9" id="KW-1185">Reference proteome</keyword>
<evidence type="ECO:0000256" key="6">
    <source>
        <dbReference type="SAM" id="Phobius"/>
    </source>
</evidence>
<accession>A0A1J9R838</accession>
<feature type="transmembrane region" description="Helical" evidence="6">
    <location>
        <begin position="416"/>
        <end position="437"/>
    </location>
</feature>
<dbReference type="InterPro" id="IPR036259">
    <property type="entry name" value="MFS_trans_sf"/>
</dbReference>
<evidence type="ECO:0000256" key="2">
    <source>
        <dbReference type="ARBA" id="ARBA00022448"/>
    </source>
</evidence>
<comment type="subcellular location">
    <subcellularLocation>
        <location evidence="1">Membrane</location>
        <topology evidence="1">Multi-pass membrane protein</topology>
    </subcellularLocation>
</comment>
<evidence type="ECO:0000256" key="4">
    <source>
        <dbReference type="ARBA" id="ARBA00022989"/>
    </source>
</evidence>
<dbReference type="Pfam" id="PF07690">
    <property type="entry name" value="MFS_1"/>
    <property type="match status" value="1"/>
</dbReference>
<dbReference type="GO" id="GO:0022857">
    <property type="term" value="F:transmembrane transporter activity"/>
    <property type="evidence" value="ECO:0007669"/>
    <property type="project" value="InterPro"/>
</dbReference>
<dbReference type="PANTHER" id="PTHR43791:SF20">
    <property type="entry name" value="TRANSPORTER, PUTATIVE (AFU_ORTHOLOGUE AFUA_3G14670)-RELATED"/>
    <property type="match status" value="1"/>
</dbReference>
<dbReference type="GeneID" id="31010931"/>
<dbReference type="InterPro" id="IPR011701">
    <property type="entry name" value="MFS"/>
</dbReference>
<evidence type="ECO:0000256" key="5">
    <source>
        <dbReference type="ARBA" id="ARBA00023136"/>
    </source>
</evidence>
<dbReference type="InterPro" id="IPR020846">
    <property type="entry name" value="MFS_dom"/>
</dbReference>
<feature type="transmembrane region" description="Helical" evidence="6">
    <location>
        <begin position="185"/>
        <end position="207"/>
    </location>
</feature>
<dbReference type="EMBL" id="MNUE01000012">
    <property type="protein sequence ID" value="OJD36362.1"/>
    <property type="molecule type" value="Genomic_DNA"/>
</dbReference>
<dbReference type="AlphaFoldDB" id="A0A1J9R838"/>
<dbReference type="FunFam" id="1.20.1250.20:FF:000057">
    <property type="entry name" value="MFS general substrate transporter"/>
    <property type="match status" value="1"/>
</dbReference>